<organism evidence="2 3">
    <name type="scientific">Pristionchus mayeri</name>
    <dbReference type="NCBI Taxonomy" id="1317129"/>
    <lineage>
        <taxon>Eukaryota</taxon>
        <taxon>Metazoa</taxon>
        <taxon>Ecdysozoa</taxon>
        <taxon>Nematoda</taxon>
        <taxon>Chromadorea</taxon>
        <taxon>Rhabditida</taxon>
        <taxon>Rhabditina</taxon>
        <taxon>Diplogasteromorpha</taxon>
        <taxon>Diplogasteroidea</taxon>
        <taxon>Neodiplogasteridae</taxon>
        <taxon>Pristionchus</taxon>
    </lineage>
</organism>
<dbReference type="SMART" id="SM00355">
    <property type="entry name" value="ZnF_C2H2"/>
    <property type="match status" value="2"/>
</dbReference>
<keyword evidence="3" id="KW-1185">Reference proteome</keyword>
<dbReference type="Proteomes" id="UP001328107">
    <property type="component" value="Unassembled WGS sequence"/>
</dbReference>
<name>A0AAN5CCD6_9BILA</name>
<evidence type="ECO:0000313" key="3">
    <source>
        <dbReference type="Proteomes" id="UP001328107"/>
    </source>
</evidence>
<dbReference type="EMBL" id="BTRK01000002">
    <property type="protein sequence ID" value="GMR38177.1"/>
    <property type="molecule type" value="Genomic_DNA"/>
</dbReference>
<feature type="non-terminal residue" evidence="2">
    <location>
        <position position="229"/>
    </location>
</feature>
<comment type="caution">
    <text evidence="2">The sequence shown here is derived from an EMBL/GenBank/DDBJ whole genome shotgun (WGS) entry which is preliminary data.</text>
</comment>
<evidence type="ECO:0000259" key="1">
    <source>
        <dbReference type="SMART" id="SM00355"/>
    </source>
</evidence>
<feature type="domain" description="C2H2-type" evidence="1">
    <location>
        <begin position="186"/>
        <end position="209"/>
    </location>
</feature>
<protein>
    <recommendedName>
        <fullName evidence="1">C2H2-type domain-containing protein</fullName>
    </recommendedName>
</protein>
<accession>A0AAN5CCD6</accession>
<proteinExistence type="predicted"/>
<reference evidence="3" key="1">
    <citation type="submission" date="2022-10" db="EMBL/GenBank/DDBJ databases">
        <title>Genome assembly of Pristionchus species.</title>
        <authorList>
            <person name="Yoshida K."/>
            <person name="Sommer R.J."/>
        </authorList>
    </citation>
    <scope>NUCLEOTIDE SEQUENCE [LARGE SCALE GENOMIC DNA]</scope>
    <source>
        <strain evidence="3">RS5460</strain>
    </source>
</reference>
<feature type="non-terminal residue" evidence="2">
    <location>
        <position position="1"/>
    </location>
</feature>
<gene>
    <name evidence="2" type="ORF">PMAYCL1PPCAC_08372</name>
</gene>
<sequence length="229" mass="26145">VRRLAGFMSATLAMRATRERFFSLSTSSLSSHSPNSQRVSMILDRIHVTAIRELTRKMSTFEVGEHGTGDEEMLDESKKIVSSTSEIDDPEIYAKELPDVKYKRSDTVMKCPECEYRTYYVTTFLKHLRDRHSTTPVLSGISLYCECGHESFSNHHSITCKLANFTVMRTREGPIWRIEKKVTTPQKCIQCDVFPTTPSGYIRHLELFHRTTPLMSGIHLECACGVKIT</sequence>
<feature type="domain" description="C2H2-type" evidence="1">
    <location>
        <begin position="109"/>
        <end position="132"/>
    </location>
</feature>
<evidence type="ECO:0000313" key="2">
    <source>
        <dbReference type="EMBL" id="GMR38177.1"/>
    </source>
</evidence>
<dbReference type="AlphaFoldDB" id="A0AAN5CCD6"/>
<dbReference type="InterPro" id="IPR013087">
    <property type="entry name" value="Znf_C2H2_type"/>
</dbReference>